<dbReference type="SUPFAM" id="SSF53474">
    <property type="entry name" value="alpha/beta-Hydrolases"/>
    <property type="match status" value="1"/>
</dbReference>
<dbReference type="Pfam" id="PF00561">
    <property type="entry name" value="Abhydrolase_1"/>
    <property type="match status" value="1"/>
</dbReference>
<dbReference type="AlphaFoldDB" id="A0A0R2D5T9"/>
<organism evidence="2 3">
    <name type="scientific">Loigolactobacillus rennini DSM 20253</name>
    <dbReference type="NCBI Taxonomy" id="1423796"/>
    <lineage>
        <taxon>Bacteria</taxon>
        <taxon>Bacillati</taxon>
        <taxon>Bacillota</taxon>
        <taxon>Bacilli</taxon>
        <taxon>Lactobacillales</taxon>
        <taxon>Lactobacillaceae</taxon>
        <taxon>Loigolactobacillus</taxon>
    </lineage>
</organism>
<dbReference type="GO" id="GO:0004601">
    <property type="term" value="F:peroxidase activity"/>
    <property type="evidence" value="ECO:0007669"/>
    <property type="project" value="UniProtKB-KW"/>
</dbReference>
<comment type="caution">
    <text evidence="2">The sequence shown here is derived from an EMBL/GenBank/DDBJ whole genome shotgun (WGS) entry which is preliminary data.</text>
</comment>
<dbReference type="Proteomes" id="UP000051638">
    <property type="component" value="Unassembled WGS sequence"/>
</dbReference>
<dbReference type="PANTHER" id="PTHR43194:SF2">
    <property type="entry name" value="PEROXISOMAL MEMBRANE PROTEIN LPX1"/>
    <property type="match status" value="1"/>
</dbReference>
<dbReference type="InterPro" id="IPR029058">
    <property type="entry name" value="AB_hydrolase_fold"/>
</dbReference>
<name>A0A0R2D5T9_9LACO</name>
<dbReference type="EMBL" id="AYYI01000042">
    <property type="protein sequence ID" value="KRM97348.1"/>
    <property type="molecule type" value="Genomic_DNA"/>
</dbReference>
<evidence type="ECO:0000313" key="3">
    <source>
        <dbReference type="Proteomes" id="UP000051638"/>
    </source>
</evidence>
<dbReference type="InterPro" id="IPR000073">
    <property type="entry name" value="AB_hydrolase_1"/>
</dbReference>
<dbReference type="PANTHER" id="PTHR43194">
    <property type="entry name" value="HYDROLASE ALPHA/BETA FOLD FAMILY"/>
    <property type="match status" value="1"/>
</dbReference>
<evidence type="ECO:0000313" key="2">
    <source>
        <dbReference type="EMBL" id="KRM97348.1"/>
    </source>
</evidence>
<keyword evidence="2" id="KW-0560">Oxidoreductase</keyword>
<protein>
    <submittedName>
        <fullName evidence="2">Halo peroxidase</fullName>
    </submittedName>
</protein>
<dbReference type="Gene3D" id="3.40.50.1820">
    <property type="entry name" value="alpha/beta hydrolase"/>
    <property type="match status" value="1"/>
</dbReference>
<reference evidence="2 3" key="1">
    <citation type="journal article" date="2015" name="Genome Announc.">
        <title>Expanding the biotechnology potential of lactobacilli through comparative genomics of 213 strains and associated genera.</title>
        <authorList>
            <person name="Sun Z."/>
            <person name="Harris H.M."/>
            <person name="McCann A."/>
            <person name="Guo C."/>
            <person name="Argimon S."/>
            <person name="Zhang W."/>
            <person name="Yang X."/>
            <person name="Jeffery I.B."/>
            <person name="Cooney J.C."/>
            <person name="Kagawa T.F."/>
            <person name="Liu W."/>
            <person name="Song Y."/>
            <person name="Salvetti E."/>
            <person name="Wrobel A."/>
            <person name="Rasinkangas P."/>
            <person name="Parkhill J."/>
            <person name="Rea M.C."/>
            <person name="O'Sullivan O."/>
            <person name="Ritari J."/>
            <person name="Douillard F.P."/>
            <person name="Paul Ross R."/>
            <person name="Yang R."/>
            <person name="Briner A.E."/>
            <person name="Felis G.E."/>
            <person name="de Vos W.M."/>
            <person name="Barrangou R."/>
            <person name="Klaenhammer T.R."/>
            <person name="Caufield P.W."/>
            <person name="Cui Y."/>
            <person name="Zhang H."/>
            <person name="O'Toole P.W."/>
        </authorList>
    </citation>
    <scope>NUCLEOTIDE SEQUENCE [LARGE SCALE GENOMIC DNA]</scope>
    <source>
        <strain evidence="2 3">DSM 20253</strain>
    </source>
</reference>
<dbReference type="STRING" id="1423796.FC24_GL001606"/>
<evidence type="ECO:0000259" key="1">
    <source>
        <dbReference type="Pfam" id="PF00561"/>
    </source>
</evidence>
<feature type="domain" description="AB hydrolase-1" evidence="1">
    <location>
        <begin position="40"/>
        <end position="263"/>
    </location>
</feature>
<keyword evidence="3" id="KW-1185">Reference proteome</keyword>
<dbReference type="InterPro" id="IPR050228">
    <property type="entry name" value="Carboxylesterase_BioH"/>
</dbReference>
<proteinExistence type="predicted"/>
<accession>A0A0R2D5T9</accession>
<gene>
    <name evidence="2" type="ORF">FC24_GL001606</name>
</gene>
<dbReference type="PATRIC" id="fig|1423796.3.peg.1634"/>
<keyword evidence="2" id="KW-0575">Peroxidase</keyword>
<sequence length="278" mass="31689">MNSRGNCQDKRLTEKKEFMMKFTTQDEIKLSYTDQGQGQPVVILTGIGGFKEIWQRQITVLLTAGYRVINLDCRNQGQSEHTDKGLRISRHAQDLAELIQQLELQQVILMGNSMGAATIFAYVSLYGSANIARVIDVDQSPQMVNTSEWSYGFKALTWNNFYTYLQKPFGKSTFKRIDSRIYQQIQLLKKAFPYDAKLNFPFLVNHALQNWRDVLPQLSCPILFIVGANSPYFNPKFASVAAEMTAQGQVQVIEQSGHIVMAEQPEKFNQALINFLKQ</sequence>